<keyword evidence="1 2" id="KW-0238">DNA-binding</keyword>
<keyword evidence="5" id="KW-1185">Reference proteome</keyword>
<dbReference type="PANTHER" id="PTHR43479:SF7">
    <property type="entry name" value="TETR-FAMILY TRANSCRIPTIONAL REGULATOR"/>
    <property type="match status" value="1"/>
</dbReference>
<dbReference type="Proteomes" id="UP000681526">
    <property type="component" value="Unassembled WGS sequence"/>
</dbReference>
<organism evidence="4 5">
    <name type="scientific">Thermobacillus xylanilyticus</name>
    <dbReference type="NCBI Taxonomy" id="76633"/>
    <lineage>
        <taxon>Bacteria</taxon>
        <taxon>Bacillati</taxon>
        <taxon>Bacillota</taxon>
        <taxon>Bacilli</taxon>
        <taxon>Bacillales</taxon>
        <taxon>Paenibacillaceae</taxon>
        <taxon>Thermobacillus</taxon>
    </lineage>
</organism>
<reference evidence="4 5" key="1">
    <citation type="submission" date="2021-04" db="EMBL/GenBank/DDBJ databases">
        <authorList>
            <person name="Rakotoarivonina H."/>
        </authorList>
    </citation>
    <scope>NUCLEOTIDE SEQUENCE [LARGE SCALE GENOMIC DNA]</scope>
    <source>
        <strain evidence="4 5">XE</strain>
    </source>
</reference>
<feature type="domain" description="HTH tetR-type" evidence="3">
    <location>
        <begin position="10"/>
        <end position="70"/>
    </location>
</feature>
<sequence>MEKKQDLRVTKTLEAIRDALIQLMEEKGFEAITIKDITAKARINRSTFYAHYQDKYHCLSSHESEFMEGIMDIARRHAAIRKTVGDSLPIAIDIFQYFYRNRDFLKVLLSPKGDPVFQSRLKQAMWDQLYERTAASRTRPNRTPISPEHVASYISGAHLSVIQYWLNNGCRESPEDMAKVLSLLTAKGPLQAAGLMETD</sequence>
<dbReference type="InterPro" id="IPR039532">
    <property type="entry name" value="TetR_C_Firmicutes"/>
</dbReference>
<dbReference type="PROSITE" id="PS50977">
    <property type="entry name" value="HTH_TETR_2"/>
    <property type="match status" value="1"/>
</dbReference>
<comment type="caution">
    <text evidence="4">The sequence shown here is derived from an EMBL/GenBank/DDBJ whole genome shotgun (WGS) entry which is preliminary data.</text>
</comment>
<feature type="DNA-binding region" description="H-T-H motif" evidence="2">
    <location>
        <begin position="33"/>
        <end position="52"/>
    </location>
</feature>
<proteinExistence type="predicted"/>
<dbReference type="InterPro" id="IPR001647">
    <property type="entry name" value="HTH_TetR"/>
</dbReference>
<evidence type="ECO:0000259" key="3">
    <source>
        <dbReference type="PROSITE" id="PS50977"/>
    </source>
</evidence>
<dbReference type="RefSeq" id="WP_213485972.1">
    <property type="nucleotide sequence ID" value="NZ_CAJRAY010000085.1"/>
</dbReference>
<dbReference type="Pfam" id="PF00440">
    <property type="entry name" value="TetR_N"/>
    <property type="match status" value="1"/>
</dbReference>
<evidence type="ECO:0000313" key="4">
    <source>
        <dbReference type="EMBL" id="CAG5091865.1"/>
    </source>
</evidence>
<evidence type="ECO:0000256" key="2">
    <source>
        <dbReference type="PROSITE-ProRule" id="PRU00335"/>
    </source>
</evidence>
<dbReference type="SUPFAM" id="SSF46689">
    <property type="entry name" value="Homeodomain-like"/>
    <property type="match status" value="1"/>
</dbReference>
<dbReference type="EMBL" id="CAJRAY010000085">
    <property type="protein sequence ID" value="CAG5091865.1"/>
    <property type="molecule type" value="Genomic_DNA"/>
</dbReference>
<protein>
    <submittedName>
        <fullName evidence="4">Transcriptional regulator, TetR</fullName>
    </submittedName>
</protein>
<dbReference type="InterPro" id="IPR050624">
    <property type="entry name" value="HTH-type_Tx_Regulator"/>
</dbReference>
<evidence type="ECO:0000313" key="5">
    <source>
        <dbReference type="Proteomes" id="UP000681526"/>
    </source>
</evidence>
<gene>
    <name evidence="4" type="primary">txxe 3382</name>
    <name evidence="4" type="ORF">TXXE_16790</name>
</gene>
<name>A0ABN7S467_THEXY</name>
<dbReference type="Pfam" id="PF14278">
    <property type="entry name" value="TetR_C_8"/>
    <property type="match status" value="1"/>
</dbReference>
<dbReference type="PANTHER" id="PTHR43479">
    <property type="entry name" value="ACREF/ENVCD OPERON REPRESSOR-RELATED"/>
    <property type="match status" value="1"/>
</dbReference>
<evidence type="ECO:0000256" key="1">
    <source>
        <dbReference type="ARBA" id="ARBA00023125"/>
    </source>
</evidence>
<dbReference type="InterPro" id="IPR009057">
    <property type="entry name" value="Homeodomain-like_sf"/>
</dbReference>
<accession>A0ABN7S467</accession>
<dbReference type="Gene3D" id="1.10.357.10">
    <property type="entry name" value="Tetracycline Repressor, domain 2"/>
    <property type="match status" value="1"/>
</dbReference>